<protein>
    <recommendedName>
        <fullName evidence="3">Terpene cyclase/mutase family member</fullName>
        <ecNumber evidence="3">5.4.99.-</ecNumber>
    </recommendedName>
</protein>
<evidence type="ECO:0000259" key="5">
    <source>
        <dbReference type="Pfam" id="PF13249"/>
    </source>
</evidence>
<gene>
    <name evidence="6" type="ORF">BDA96_08G184700</name>
</gene>
<dbReference type="GO" id="GO:0016104">
    <property type="term" value="P:triterpenoid biosynthetic process"/>
    <property type="evidence" value="ECO:0007669"/>
    <property type="project" value="InterPro"/>
</dbReference>
<dbReference type="OMA" id="YECQRTY"/>
<keyword evidence="3" id="KW-0413">Isomerase</keyword>
<comment type="similarity">
    <text evidence="1 3">Belongs to the terpene cyclase/mutase family.</text>
</comment>
<dbReference type="Gene3D" id="1.50.10.20">
    <property type="match status" value="2"/>
</dbReference>
<organism evidence="6 7">
    <name type="scientific">Sorghum bicolor</name>
    <name type="common">Sorghum</name>
    <name type="synonym">Sorghum vulgare</name>
    <dbReference type="NCBI Taxonomy" id="4558"/>
    <lineage>
        <taxon>Eukaryota</taxon>
        <taxon>Viridiplantae</taxon>
        <taxon>Streptophyta</taxon>
        <taxon>Embryophyta</taxon>
        <taxon>Tracheophyta</taxon>
        <taxon>Spermatophyta</taxon>
        <taxon>Magnoliopsida</taxon>
        <taxon>Liliopsida</taxon>
        <taxon>Poales</taxon>
        <taxon>Poaceae</taxon>
        <taxon>PACMAD clade</taxon>
        <taxon>Panicoideae</taxon>
        <taxon>Andropogonodae</taxon>
        <taxon>Andropogoneae</taxon>
        <taxon>Sorghinae</taxon>
        <taxon>Sorghum</taxon>
    </lineage>
</organism>
<reference evidence="6" key="2">
    <citation type="submission" date="2020-10" db="EMBL/GenBank/DDBJ databases">
        <authorList>
            <person name="Cooper E.A."/>
            <person name="Brenton Z.W."/>
            <person name="Flinn B.S."/>
            <person name="Jenkins J."/>
            <person name="Shu S."/>
            <person name="Flowers D."/>
            <person name="Luo F."/>
            <person name="Wang Y."/>
            <person name="Xia P."/>
            <person name="Barry K."/>
            <person name="Daum C."/>
            <person name="Lipzen A."/>
            <person name="Yoshinaga Y."/>
            <person name="Schmutz J."/>
            <person name="Saski C."/>
            <person name="Vermerris W."/>
            <person name="Kresovich S."/>
        </authorList>
    </citation>
    <scope>NUCLEOTIDE SEQUENCE</scope>
</reference>
<dbReference type="AlphaFoldDB" id="A0A921U801"/>
<dbReference type="InterPro" id="IPR008930">
    <property type="entry name" value="Terpenoid_cyclase/PrenylTrfase"/>
</dbReference>
<name>A0A921U801_SORBI</name>
<dbReference type="NCBIfam" id="TIGR01787">
    <property type="entry name" value="squalene_cyclas"/>
    <property type="match status" value="1"/>
</dbReference>
<proteinExistence type="inferred from homology"/>
<dbReference type="Gramene" id="EES17376">
    <property type="protein sequence ID" value="EES17376"/>
    <property type="gene ID" value="SORBI_3008G167100"/>
</dbReference>
<reference evidence="6" key="1">
    <citation type="journal article" date="2019" name="BMC Genomics">
        <title>A new reference genome for Sorghum bicolor reveals high levels of sequence similarity between sweet and grain genotypes: implications for the genetics of sugar metabolism.</title>
        <authorList>
            <person name="Cooper E.A."/>
            <person name="Brenton Z.W."/>
            <person name="Flinn B.S."/>
            <person name="Jenkins J."/>
            <person name="Shu S."/>
            <person name="Flowers D."/>
            <person name="Luo F."/>
            <person name="Wang Y."/>
            <person name="Xia P."/>
            <person name="Barry K."/>
            <person name="Daum C."/>
            <person name="Lipzen A."/>
            <person name="Yoshinaga Y."/>
            <person name="Schmutz J."/>
            <person name="Saski C."/>
            <person name="Vermerris W."/>
            <person name="Kresovich S."/>
        </authorList>
    </citation>
    <scope>NUCLEOTIDE SEQUENCE</scope>
</reference>
<dbReference type="CDD" id="cd02892">
    <property type="entry name" value="SQCY_1"/>
    <property type="match status" value="1"/>
</dbReference>
<dbReference type="GO" id="GO:0005811">
    <property type="term" value="C:lipid droplet"/>
    <property type="evidence" value="ECO:0007669"/>
    <property type="project" value="InterPro"/>
</dbReference>
<evidence type="ECO:0000256" key="2">
    <source>
        <dbReference type="ARBA" id="ARBA00022737"/>
    </source>
</evidence>
<sequence length="758" mass="86981">MWRLKTSEGGGSWMQTVSGFHGRQGVWEFDPGAGTQEERTKVEQLRQEFTENRFRRRESQDLLMRMQFTGQKHLHADMPAATKLEDGDEVTEEIVQESLRLALGWMSALQAEDGHWPGDFSGIMYILPFWIFALHITGSIDVVLSKEHKREICRHIYNHQNEDGGWGFNILDDSAMFGTCLNYVTLRLLGEVQKDENDGLAKGRAWILSHGTAAAGPQWAKILLSVIGVYDWSGNNPMIPELWLVPRFLPIHPGRFWCFTRMVYMSIAFLYGKKFVGPITPTILALRDELYSLPYTKIDWNKARNTCAKEDTRYQPSAIFSVIASCLNTFVEPFLNCWPLNKLRKRALSHILEHIQYEDETTQYVGLSPVNKALNIICRWVENPNPDVLKRHITRINDYLWIAEDGMKTKVCDGAQNWEIALITQAFLSADIANDYGPTVERALTYIKKAQVVRNPPGDPSYWWRHRSKGSWTLSTVDNGWASSDCTAEATKTLMLLSKIYPKLHENQEEDEWLLNAVDCLLSFMNKDGSVCTYECQRTYSWLEILNPLESFRNIMADYPTVECTSSVMEALILFREVNPVYHSEEIREYVTKAAMFIENNQKKDGSWYGTWGICFIYGTLFGIKGLVAAGRNYENSICIRKACEFLLSTQLRTGGWGESYLSCERQVYVEGPNTHAVQTAWAMLALIYAGQMERDPTPLNGAAKVLINMQMETGDYPQQEHVGNTNSSVYFNYPNYRNLYPIWALGEYRRRLFAKNE</sequence>
<dbReference type="Pfam" id="PF13243">
    <property type="entry name" value="SQHop_cyclase_C"/>
    <property type="match status" value="1"/>
</dbReference>
<feature type="domain" description="Squalene cyclase C-terminal" evidence="4">
    <location>
        <begin position="418"/>
        <end position="751"/>
    </location>
</feature>
<dbReference type="InterPro" id="IPR032696">
    <property type="entry name" value="SQ_cyclase_C"/>
</dbReference>
<dbReference type="Proteomes" id="UP000807115">
    <property type="component" value="Chromosome 8"/>
</dbReference>
<evidence type="ECO:0000313" key="6">
    <source>
        <dbReference type="EMBL" id="KAG0521713.1"/>
    </source>
</evidence>
<evidence type="ECO:0000259" key="4">
    <source>
        <dbReference type="Pfam" id="PF13243"/>
    </source>
</evidence>
<dbReference type="Pfam" id="PF13249">
    <property type="entry name" value="SQHop_cyclase_N"/>
    <property type="match status" value="1"/>
</dbReference>
<dbReference type="InterPro" id="IPR032697">
    <property type="entry name" value="SQ_cyclase_N"/>
</dbReference>
<evidence type="ECO:0000256" key="3">
    <source>
        <dbReference type="RuleBase" id="RU362003"/>
    </source>
</evidence>
<keyword evidence="2" id="KW-0677">Repeat</keyword>
<dbReference type="OrthoDB" id="21502at2759"/>
<evidence type="ECO:0000256" key="1">
    <source>
        <dbReference type="ARBA" id="ARBA00009755"/>
    </source>
</evidence>
<dbReference type="InterPro" id="IPR002365">
    <property type="entry name" value="Terpene_synthase_CS"/>
</dbReference>
<comment type="caution">
    <text evidence="6">The sequence shown here is derived from an EMBL/GenBank/DDBJ whole genome shotgun (WGS) entry which is preliminary data.</text>
</comment>
<evidence type="ECO:0000313" key="7">
    <source>
        <dbReference type="Proteomes" id="UP000807115"/>
    </source>
</evidence>
<dbReference type="PROSITE" id="PS01074">
    <property type="entry name" value="TERPENE_SYNTHASES"/>
    <property type="match status" value="1"/>
</dbReference>
<dbReference type="PANTHER" id="PTHR11764:SF89">
    <property type="entry name" value="TERPENE CYCLASE_MUTASE FAMILY MEMBER"/>
    <property type="match status" value="1"/>
</dbReference>
<feature type="domain" description="Squalene cyclase N-terminal" evidence="5">
    <location>
        <begin position="102"/>
        <end position="401"/>
    </location>
</feature>
<dbReference type="GO" id="GO:0016866">
    <property type="term" value="F:intramolecular transferase activity"/>
    <property type="evidence" value="ECO:0007669"/>
    <property type="project" value="InterPro"/>
</dbReference>
<dbReference type="PANTHER" id="PTHR11764">
    <property type="entry name" value="TERPENE CYCLASE/MUTASE FAMILY MEMBER"/>
    <property type="match status" value="1"/>
</dbReference>
<dbReference type="EC" id="5.4.99.-" evidence="3"/>
<dbReference type="FunFam" id="1.50.10.20:FF:000011">
    <property type="entry name" value="Terpene cyclase/mutase family member"/>
    <property type="match status" value="1"/>
</dbReference>
<dbReference type="EMBL" id="CM027687">
    <property type="protein sequence ID" value="KAG0521713.1"/>
    <property type="molecule type" value="Genomic_DNA"/>
</dbReference>
<dbReference type="InterPro" id="IPR018333">
    <property type="entry name" value="Squalene_cyclase"/>
</dbReference>
<dbReference type="SUPFAM" id="SSF48239">
    <property type="entry name" value="Terpenoid cyclases/Protein prenyltransferases"/>
    <property type="match status" value="2"/>
</dbReference>
<accession>A0A921U801</accession>